<sequence>MEEQGLLPYSSNHSFLVTVTHQQCTLPAVYKPRRGESPLWDFEWGSLCLRETAAYLVSHGLGWRLVPPTVLREGTRGLGSVQFYVDNDENEHYFTVQADARYAQSLRQLALFDFVINNADRKSGHCLIGTDGRLWAIDHGVCFHSEYKLRTVIWEFSGQPIEEELLAGLQRLEAQLTDMNTPLAQSLCQLLNDEERAAMLERLRLLLHTRTFPEPSPFRRNYPWPPI</sequence>
<dbReference type="InterPro" id="IPR000403">
    <property type="entry name" value="PI3/4_kinase_cat_dom"/>
</dbReference>
<gene>
    <name evidence="2" type="ORF">FKZ61_04955</name>
</gene>
<dbReference type="EMBL" id="VIGC01000005">
    <property type="protein sequence ID" value="TQE97082.1"/>
    <property type="molecule type" value="Genomic_DNA"/>
</dbReference>
<dbReference type="InterPro" id="IPR022292">
    <property type="entry name" value="CHP03843"/>
</dbReference>
<accession>A0A540VK44</accession>
<evidence type="ECO:0000313" key="2">
    <source>
        <dbReference type="EMBL" id="TQE97082.1"/>
    </source>
</evidence>
<dbReference type="Proteomes" id="UP000317371">
    <property type="component" value="Unassembled WGS sequence"/>
</dbReference>
<evidence type="ECO:0000313" key="3">
    <source>
        <dbReference type="Proteomes" id="UP000317371"/>
    </source>
</evidence>
<dbReference type="OrthoDB" id="152610at2"/>
<reference evidence="2 3" key="1">
    <citation type="submission" date="2019-06" db="EMBL/GenBank/DDBJ databases">
        <title>Genome sequence of Litorilinea aerophila BAA-2444.</title>
        <authorList>
            <person name="Maclea K.S."/>
            <person name="Maurais E.G."/>
            <person name="Iannazzi L.C."/>
        </authorList>
    </citation>
    <scope>NUCLEOTIDE SEQUENCE [LARGE SCALE GENOMIC DNA]</scope>
    <source>
        <strain evidence="2 3">ATCC BAA-2444</strain>
    </source>
</reference>
<protein>
    <submittedName>
        <fullName evidence="2">SCO1664 family protein</fullName>
    </submittedName>
</protein>
<organism evidence="2 3">
    <name type="scientific">Litorilinea aerophila</name>
    <dbReference type="NCBI Taxonomy" id="1204385"/>
    <lineage>
        <taxon>Bacteria</taxon>
        <taxon>Bacillati</taxon>
        <taxon>Chloroflexota</taxon>
        <taxon>Caldilineae</taxon>
        <taxon>Caldilineales</taxon>
        <taxon>Caldilineaceae</taxon>
        <taxon>Litorilinea</taxon>
    </lineage>
</organism>
<proteinExistence type="predicted"/>
<dbReference type="AlphaFoldDB" id="A0A540VK44"/>
<dbReference type="NCBIfam" id="TIGR03843">
    <property type="entry name" value="SCO1664 family protein"/>
    <property type="match status" value="1"/>
</dbReference>
<dbReference type="InterPro" id="IPR011009">
    <property type="entry name" value="Kinase-like_dom_sf"/>
</dbReference>
<name>A0A540VK44_9CHLR</name>
<dbReference type="InParanoid" id="A0A540VK44"/>
<evidence type="ECO:0000259" key="1">
    <source>
        <dbReference type="Pfam" id="PF00454"/>
    </source>
</evidence>
<feature type="domain" description="PI3K/PI4K catalytic" evidence="1">
    <location>
        <begin position="79"/>
        <end position="149"/>
    </location>
</feature>
<comment type="caution">
    <text evidence="2">The sequence shown here is derived from an EMBL/GenBank/DDBJ whole genome shotgun (WGS) entry which is preliminary data.</text>
</comment>
<dbReference type="SUPFAM" id="SSF56112">
    <property type="entry name" value="Protein kinase-like (PK-like)"/>
    <property type="match status" value="1"/>
</dbReference>
<keyword evidence="3" id="KW-1185">Reference proteome</keyword>
<dbReference type="Pfam" id="PF00454">
    <property type="entry name" value="PI3_PI4_kinase"/>
    <property type="match status" value="1"/>
</dbReference>